<feature type="transmembrane region" description="Helical" evidence="1">
    <location>
        <begin position="29"/>
        <end position="48"/>
    </location>
</feature>
<proteinExistence type="predicted"/>
<dbReference type="AlphaFoldDB" id="A0A8E1QX45"/>
<dbReference type="Proteomes" id="UP000036951">
    <property type="component" value="Unassembled WGS sequence"/>
</dbReference>
<sequence>MMNIAKSKILQLTEKYATSSHINFIVRRIFFFFIIIGTMAMLFSFTSMPHKRLADEREDSVAQNEDSVVSVIAWFNKNDTMTYWINESTWDIRKGDTIKTAGINTKIMITVTDSTKKGYDMEYSFLDFKTDSVKDSWKQNLLNEALDKYKEAIKGTTIKFRTDIYGKIIKYDNLNEIKKQSKQLFMETIKEMSIIDSLAVAGIDLKTLLKDVDADRLVQGYIDELELMFKHYGTTYNIVSITNHSDATEDDYETDSYVSVSENNETYDYRIVVDVNKYIPKDDIKAIIEGVASAYLDEDKFNEVKEDMDENFDKQVSDDLLYNTYLSIDYFYDGWPKEIIKQEKRVIGKIGKLSQKYITWDCRNVRH</sequence>
<keyword evidence="1" id="KW-1133">Transmembrane helix</keyword>
<accession>A0A8E1QX45</accession>
<keyword evidence="1" id="KW-0472">Membrane</keyword>
<protein>
    <submittedName>
        <fullName evidence="2">Uncharacterized protein</fullName>
    </submittedName>
</protein>
<evidence type="ECO:0000313" key="3">
    <source>
        <dbReference type="Proteomes" id="UP000036951"/>
    </source>
</evidence>
<dbReference type="OrthoDB" id="796401at2"/>
<dbReference type="EMBL" id="LFQU01000016">
    <property type="protein sequence ID" value="KOO68263.1"/>
    <property type="molecule type" value="Genomic_DNA"/>
</dbReference>
<evidence type="ECO:0000313" key="2">
    <source>
        <dbReference type="EMBL" id="KOO68263.1"/>
    </source>
</evidence>
<name>A0A8E1QX45_9BACT</name>
<keyword evidence="1" id="KW-0812">Transmembrane</keyword>
<organism evidence="2 3">
    <name type="scientific">Xylanibacter rarus</name>
    <dbReference type="NCBI Taxonomy" id="1676614"/>
    <lineage>
        <taxon>Bacteria</taxon>
        <taxon>Pseudomonadati</taxon>
        <taxon>Bacteroidota</taxon>
        <taxon>Bacteroidia</taxon>
        <taxon>Bacteroidales</taxon>
        <taxon>Prevotellaceae</taxon>
        <taxon>Xylanibacter</taxon>
    </lineage>
</organism>
<gene>
    <name evidence="2" type="ORF">ACU52_09130</name>
</gene>
<dbReference type="RefSeq" id="WP_053398578.1">
    <property type="nucleotide sequence ID" value="NZ_LFQU01000016.1"/>
</dbReference>
<keyword evidence="3" id="KW-1185">Reference proteome</keyword>
<comment type="caution">
    <text evidence="2">The sequence shown here is derived from an EMBL/GenBank/DDBJ whole genome shotgun (WGS) entry which is preliminary data.</text>
</comment>
<evidence type="ECO:0000256" key="1">
    <source>
        <dbReference type="SAM" id="Phobius"/>
    </source>
</evidence>
<reference evidence="2 3" key="1">
    <citation type="submission" date="2015-06" db="EMBL/GenBank/DDBJ databases">
        <title>Prevotella sp. 109, sp. nov., a novel member of the family Prevotellaceae isolated from human faeces.</title>
        <authorList>
            <person name="Shkoporov A.N."/>
            <person name="Chaplin A.V."/>
            <person name="Kafarskaia L.I."/>
            <person name="Efimov B.A."/>
        </authorList>
    </citation>
    <scope>NUCLEOTIDE SEQUENCE [LARGE SCALE GENOMIC DNA]</scope>
    <source>
        <strain evidence="2 3">109</strain>
    </source>
</reference>